<dbReference type="AlphaFoldDB" id="A0A2Z6DYG4"/>
<dbReference type="PANTHER" id="PTHR43663">
    <property type="entry name" value="CHROMATE TRANSPORT PROTEIN-RELATED"/>
    <property type="match status" value="1"/>
</dbReference>
<comment type="similarity">
    <text evidence="2">Belongs to the chromate ion transporter (CHR) (TC 2.A.51) family.</text>
</comment>
<evidence type="ECO:0000256" key="6">
    <source>
        <dbReference type="ARBA" id="ARBA00023136"/>
    </source>
</evidence>
<name>A0A2Z6DYG4_HYDTE</name>
<gene>
    <name evidence="8" type="primary">chrB</name>
    <name evidence="8" type="ORF">HPTL_1312</name>
</gene>
<feature type="transmembrane region" description="Helical" evidence="7">
    <location>
        <begin position="86"/>
        <end position="109"/>
    </location>
</feature>
<evidence type="ECO:0000313" key="8">
    <source>
        <dbReference type="EMBL" id="BBD77576.1"/>
    </source>
</evidence>
<protein>
    <submittedName>
        <fullName evidence="8">Chromate transporter subunit B</fullName>
    </submittedName>
</protein>
<keyword evidence="4 7" id="KW-0812">Transmembrane</keyword>
<feature type="transmembrane region" description="Helical" evidence="7">
    <location>
        <begin position="121"/>
        <end position="142"/>
    </location>
</feature>
<feature type="transmembrane region" description="Helical" evidence="7">
    <location>
        <begin position="20"/>
        <end position="39"/>
    </location>
</feature>
<dbReference type="PANTHER" id="PTHR43663:SF1">
    <property type="entry name" value="CHROMATE TRANSPORTER"/>
    <property type="match status" value="1"/>
</dbReference>
<dbReference type="RefSeq" id="WP_119335302.1">
    <property type="nucleotide sequence ID" value="NZ_AP018558.1"/>
</dbReference>
<evidence type="ECO:0000256" key="7">
    <source>
        <dbReference type="SAM" id="Phobius"/>
    </source>
</evidence>
<evidence type="ECO:0000256" key="2">
    <source>
        <dbReference type="ARBA" id="ARBA00005262"/>
    </source>
</evidence>
<organism evidence="8 9">
    <name type="scientific">Hydrogenophilus thermoluteolus</name>
    <name type="common">Pseudomonas hydrogenothermophila</name>
    <dbReference type="NCBI Taxonomy" id="297"/>
    <lineage>
        <taxon>Bacteria</taxon>
        <taxon>Pseudomonadati</taxon>
        <taxon>Pseudomonadota</taxon>
        <taxon>Hydrogenophilia</taxon>
        <taxon>Hydrogenophilales</taxon>
        <taxon>Hydrogenophilaceae</taxon>
        <taxon>Hydrogenophilus</taxon>
    </lineage>
</organism>
<dbReference type="Proteomes" id="UP000262004">
    <property type="component" value="Chromosome"/>
</dbReference>
<evidence type="ECO:0000256" key="1">
    <source>
        <dbReference type="ARBA" id="ARBA00004651"/>
    </source>
</evidence>
<dbReference type="InterPro" id="IPR003370">
    <property type="entry name" value="Chromate_transpt"/>
</dbReference>
<dbReference type="KEGG" id="htl:HPTL_1312"/>
<evidence type="ECO:0000313" key="9">
    <source>
        <dbReference type="Proteomes" id="UP000262004"/>
    </source>
</evidence>
<keyword evidence="5 7" id="KW-1133">Transmembrane helix</keyword>
<dbReference type="InterPro" id="IPR052518">
    <property type="entry name" value="CHR_Transporter"/>
</dbReference>
<keyword evidence="9" id="KW-1185">Reference proteome</keyword>
<proteinExistence type="inferred from homology"/>
<feature type="transmembrane region" description="Helical" evidence="7">
    <location>
        <begin position="149"/>
        <end position="168"/>
    </location>
</feature>
<dbReference type="GO" id="GO:0015109">
    <property type="term" value="F:chromate transmembrane transporter activity"/>
    <property type="evidence" value="ECO:0007669"/>
    <property type="project" value="InterPro"/>
</dbReference>
<evidence type="ECO:0000256" key="5">
    <source>
        <dbReference type="ARBA" id="ARBA00022989"/>
    </source>
</evidence>
<comment type="subcellular location">
    <subcellularLocation>
        <location evidence="1">Cell membrane</location>
        <topology evidence="1">Multi-pass membrane protein</topology>
    </subcellularLocation>
</comment>
<keyword evidence="3" id="KW-1003">Cell membrane</keyword>
<keyword evidence="6 7" id="KW-0472">Membrane</keyword>
<reference evidence="8 9" key="1">
    <citation type="submission" date="2018-04" db="EMBL/GenBank/DDBJ databases">
        <title>Complete genome sequence of Hydrogenophilus thermoluteolus TH-1.</title>
        <authorList>
            <person name="Arai H."/>
        </authorList>
    </citation>
    <scope>NUCLEOTIDE SEQUENCE [LARGE SCALE GENOMIC DNA]</scope>
    <source>
        <strain evidence="8 9">TH-1</strain>
    </source>
</reference>
<dbReference type="EMBL" id="AP018558">
    <property type="protein sequence ID" value="BBD77576.1"/>
    <property type="molecule type" value="Genomic_DNA"/>
</dbReference>
<dbReference type="Pfam" id="PF02417">
    <property type="entry name" value="Chromate_transp"/>
    <property type="match status" value="1"/>
</dbReference>
<dbReference type="GO" id="GO:0005886">
    <property type="term" value="C:plasma membrane"/>
    <property type="evidence" value="ECO:0007669"/>
    <property type="project" value="UniProtKB-SubCell"/>
</dbReference>
<accession>A0A2Z6DYG4</accession>
<evidence type="ECO:0000256" key="3">
    <source>
        <dbReference type="ARBA" id="ARBA00022475"/>
    </source>
</evidence>
<sequence length="201" mass="21485">MNDSAPEHEPTSRPQSLVELFVTFTVLALQGFGGVLAVAQRELVDRKRWLRREAFLELYSVAQVLPGPNVVNLALMLGDRFFGWPGALAALAGMLTAPIAIVLTLAASYQQFADLPMVAGALRGMGAVAAGLMIAMAIKLIAALRRNPLGRGVTLLLVGVTVALVAVWHVPLVWVVLFVGGTGWGIAFCQLARQETGKNRE</sequence>
<evidence type="ECO:0000256" key="4">
    <source>
        <dbReference type="ARBA" id="ARBA00022692"/>
    </source>
</evidence>
<dbReference type="OrthoDB" id="5289331at2"/>